<gene>
    <name evidence="1" type="ORF">PDE_05045</name>
</gene>
<reference evidence="1 2" key="1">
    <citation type="journal article" date="2013" name="PLoS ONE">
        <title>Genomic and secretomic analyses reveal unique features of the lignocellulolytic enzyme system of Penicillium decumbens.</title>
        <authorList>
            <person name="Liu G."/>
            <person name="Zhang L."/>
            <person name="Wei X."/>
            <person name="Zou G."/>
            <person name="Qin Y."/>
            <person name="Ma L."/>
            <person name="Li J."/>
            <person name="Zheng H."/>
            <person name="Wang S."/>
            <person name="Wang C."/>
            <person name="Xun L."/>
            <person name="Zhao G.-P."/>
            <person name="Zhou Z."/>
            <person name="Qu Y."/>
        </authorList>
    </citation>
    <scope>NUCLEOTIDE SEQUENCE [LARGE SCALE GENOMIC DNA]</scope>
    <source>
        <strain evidence="2">114-2 / CGMCC 5302</strain>
    </source>
</reference>
<dbReference type="EMBL" id="KB644412">
    <property type="protein sequence ID" value="EPS30095.1"/>
    <property type="molecule type" value="Genomic_DNA"/>
</dbReference>
<dbReference type="AlphaFoldDB" id="S7ZHF4"/>
<organism evidence="1 2">
    <name type="scientific">Penicillium oxalicum (strain 114-2 / CGMCC 5302)</name>
    <name type="common">Penicillium decumbens</name>
    <dbReference type="NCBI Taxonomy" id="933388"/>
    <lineage>
        <taxon>Eukaryota</taxon>
        <taxon>Fungi</taxon>
        <taxon>Dikarya</taxon>
        <taxon>Ascomycota</taxon>
        <taxon>Pezizomycotina</taxon>
        <taxon>Eurotiomycetes</taxon>
        <taxon>Eurotiomycetidae</taxon>
        <taxon>Eurotiales</taxon>
        <taxon>Aspergillaceae</taxon>
        <taxon>Penicillium</taxon>
    </lineage>
</organism>
<accession>S7ZHF4</accession>
<evidence type="ECO:0000313" key="2">
    <source>
        <dbReference type="Proteomes" id="UP000019376"/>
    </source>
</evidence>
<dbReference type="OrthoDB" id="4359969at2759"/>
<protein>
    <submittedName>
        <fullName evidence="1">Uncharacterized protein</fullName>
    </submittedName>
</protein>
<dbReference type="HOGENOM" id="CLU_1468678_0_0_1"/>
<keyword evidence="2" id="KW-1185">Reference proteome</keyword>
<proteinExistence type="predicted"/>
<dbReference type="Proteomes" id="UP000019376">
    <property type="component" value="Unassembled WGS sequence"/>
</dbReference>
<sequence length="184" mass="19277">MLRRPATVILLTEEDVNTHMERILLARSSLPVNIGALSLDDEDQKSVIRDDKADQIAPSSSNTMTASSSSSSTVAGMCPASNVFPASLMRVRGLTHHAIAANSVNPNGAVPTANAAAQLISTHFPQTALATQLSAGSSSPSRTELTIPLQEFLDHHILPSPTSKQGWSRASGVAGLCKAAEMAH</sequence>
<evidence type="ECO:0000313" key="1">
    <source>
        <dbReference type="EMBL" id="EPS30095.1"/>
    </source>
</evidence>
<name>S7ZHF4_PENO1</name>